<evidence type="ECO:0000256" key="2">
    <source>
        <dbReference type="ARBA" id="ARBA00022448"/>
    </source>
</evidence>
<evidence type="ECO:0000313" key="13">
    <source>
        <dbReference type="Ensembl" id="ENSSMRP00000022392.1"/>
    </source>
</evidence>
<dbReference type="AlphaFoldDB" id="A0A8D0DVG8"/>
<evidence type="ECO:0000256" key="7">
    <source>
        <dbReference type="ARBA" id="ARBA00022833"/>
    </source>
</evidence>
<dbReference type="InterPro" id="IPR051266">
    <property type="entry name" value="CLCR"/>
</dbReference>
<keyword evidence="6" id="KW-0378">Hydrolase</keyword>
<comment type="similarity">
    <text evidence="1">Belongs to the CLCR family.</text>
</comment>
<dbReference type="GO" id="GO:0008237">
    <property type="term" value="F:metallopeptidase activity"/>
    <property type="evidence" value="ECO:0007669"/>
    <property type="project" value="UniProtKB-KW"/>
</dbReference>
<proteinExistence type="inferred from homology"/>
<evidence type="ECO:0000259" key="12">
    <source>
        <dbReference type="PROSITE" id="PS50234"/>
    </source>
</evidence>
<keyword evidence="4" id="KW-0479">Metal-binding</keyword>
<evidence type="ECO:0000256" key="9">
    <source>
        <dbReference type="ARBA" id="ARBA00023180"/>
    </source>
</evidence>
<keyword evidence="14" id="KW-1185">Reference proteome</keyword>
<dbReference type="Pfam" id="PF13519">
    <property type="entry name" value="VWA_2"/>
    <property type="match status" value="1"/>
</dbReference>
<keyword evidence="5 11" id="KW-0732">Signal</keyword>
<dbReference type="NCBIfam" id="TIGR00868">
    <property type="entry name" value="hCaCC"/>
    <property type="match status" value="1"/>
</dbReference>
<dbReference type="PROSITE" id="PS50234">
    <property type="entry name" value="VWFA"/>
    <property type="match status" value="1"/>
</dbReference>
<dbReference type="Ensembl" id="ENSSMRT00000026193.1">
    <property type="protein sequence ID" value="ENSSMRP00000022392.1"/>
    <property type="gene ID" value="ENSSMRG00000017391.1"/>
</dbReference>
<dbReference type="FunFam" id="3.40.50.410:FF:000034">
    <property type="entry name" value="calcium-activated chloride channel regulator 1"/>
    <property type="match status" value="1"/>
</dbReference>
<evidence type="ECO:0000256" key="8">
    <source>
        <dbReference type="ARBA" id="ARBA00023049"/>
    </source>
</evidence>
<dbReference type="InterPro" id="IPR002035">
    <property type="entry name" value="VWF_A"/>
</dbReference>
<evidence type="ECO:0000256" key="11">
    <source>
        <dbReference type="SAM" id="SignalP"/>
    </source>
</evidence>
<evidence type="ECO:0000256" key="6">
    <source>
        <dbReference type="ARBA" id="ARBA00022801"/>
    </source>
</evidence>
<name>A0A8D0DVG8_SALMN</name>
<dbReference type="InterPro" id="IPR036465">
    <property type="entry name" value="vWFA_dom_sf"/>
</dbReference>
<dbReference type="InterPro" id="IPR004727">
    <property type="entry name" value="CLCA_chordata"/>
</dbReference>
<keyword evidence="10" id="KW-0868">Chloride</keyword>
<feature type="domain" description="VWFA" evidence="12">
    <location>
        <begin position="304"/>
        <end position="474"/>
    </location>
</feature>
<dbReference type="OMA" id="WHAKEAD"/>
<evidence type="ECO:0000256" key="5">
    <source>
        <dbReference type="ARBA" id="ARBA00022729"/>
    </source>
</evidence>
<protein>
    <recommendedName>
        <fullName evidence="12">VWFA domain-containing protein</fullName>
    </recommendedName>
</protein>
<keyword evidence="2" id="KW-0813">Transport</keyword>
<dbReference type="InterPro" id="IPR013642">
    <property type="entry name" value="CLCA_N"/>
</dbReference>
<keyword evidence="9" id="KW-0325">Glycoprotein</keyword>
<dbReference type="PANTHER" id="PTHR10579:SF42">
    <property type="entry name" value="CHLORIDE CHANNEL ACCESSORY 3B"/>
    <property type="match status" value="1"/>
</dbReference>
<reference evidence="13" key="2">
    <citation type="submission" date="2025-09" db="UniProtKB">
        <authorList>
            <consortium name="Ensembl"/>
        </authorList>
    </citation>
    <scope>IDENTIFICATION</scope>
</reference>
<keyword evidence="8" id="KW-0482">Metalloprotease</keyword>
<dbReference type="Pfam" id="PF08434">
    <property type="entry name" value="CLCA"/>
    <property type="match status" value="1"/>
</dbReference>
<sequence length="913" mass="99635">MGRNWWFLILTLQAVLHGVMGSMVKLQNGGFENIVIAINPGISEDDRIVSSIKGMIKEASSYLYSATKQKFYIKSVKVVIPLTWQSKPGYERVTTESFEKADVIVADPYLKYGDDPYTLQYGGCGEPGRYIHFTPNFLTNDSLLHVYGSRGRIFVHEWAHLRWGVFDEYNMNAPFYATGPQKAEATRCSADISGQYIFPLGTGKTRPCKFEHRTGLYEPGCQFIPDKVQSTSASIMYMQSLPSVTQFCDNSTHNTQATNMQNKLCNYKSTWEVIMDSADFAISSPVTGPLLDPTISLLQSQERVVCLVLDVSGSMGSYNRIGRLKQAAEVFIRQIVEIDSWVGIVTFQSSATIKIGLKQITSDSVREMLASYLPTTAGGGTVICDGLQKGYEVFMQKYSTAKGCEIVLLTDGEDSSISSCFPAVQSRGIIIHTIALGPSAAKELKQLSDMTGGLKFAATDNLDTNSLIDVFSSISSQTGDTSQLPIQLESKGETIAPRGWLDGTVIIDKTVGNDTFFVFTWSLSTYPPGILLKDPKGRKYSEADFTIDNTNVRSARLQIKGTAEPGEWSYSLMNTHTTSQVLSITVTSRAASASVPPLIVKPFMNTDNSVYPSPVVVYAEVSQGFLPVIGANVTATVEPQTGTPVELQLFDSGTGADIQKDDGIYSAYFIKFTGNGRYNIKVRVEGKDETVRRVRRQSQALYVPGYVEDGAIKMNAPRPEASEDEIQANLGDFSRTASGGSFVVQGVPPGGPTDVFPPCKITDLAAELLDDDGDDDTFLLSWTAPGNDYDVGKADRYEIKLSENPLSLQNENFHSATSVNASGLTPEDAGAKQNFTFKPEKFTKENGTALYFAIRAIDRSNNTGEASNIARAVLFLPRVLPTTPSPTEQSPRLNTVTLIVVIVCPGWSQTAGA</sequence>
<dbReference type="GO" id="GO:0005886">
    <property type="term" value="C:plasma membrane"/>
    <property type="evidence" value="ECO:0007669"/>
    <property type="project" value="TreeGrafter"/>
</dbReference>
<dbReference type="GO" id="GO:0046872">
    <property type="term" value="F:metal ion binding"/>
    <property type="evidence" value="ECO:0007669"/>
    <property type="project" value="UniProtKB-KW"/>
</dbReference>
<feature type="chain" id="PRO_5034206906" description="VWFA domain-containing protein" evidence="11">
    <location>
        <begin position="22"/>
        <end position="913"/>
    </location>
</feature>
<dbReference type="SMART" id="SM00327">
    <property type="entry name" value="VWA"/>
    <property type="match status" value="1"/>
</dbReference>
<accession>A0A8D0DVG8</accession>
<dbReference type="GO" id="GO:0005229">
    <property type="term" value="F:intracellularly calcium-gated chloride channel activity"/>
    <property type="evidence" value="ECO:0007669"/>
    <property type="project" value="InterPro"/>
</dbReference>
<evidence type="ECO:0000313" key="14">
    <source>
        <dbReference type="Proteomes" id="UP000694421"/>
    </source>
</evidence>
<evidence type="ECO:0000256" key="4">
    <source>
        <dbReference type="ARBA" id="ARBA00022723"/>
    </source>
</evidence>
<keyword evidence="3" id="KW-0645">Protease</keyword>
<evidence type="ECO:0000256" key="3">
    <source>
        <dbReference type="ARBA" id="ARBA00022670"/>
    </source>
</evidence>
<reference evidence="13" key="1">
    <citation type="submission" date="2025-08" db="UniProtKB">
        <authorList>
            <consortium name="Ensembl"/>
        </authorList>
    </citation>
    <scope>IDENTIFICATION</scope>
</reference>
<organism evidence="13 14">
    <name type="scientific">Salvator merianae</name>
    <name type="common">Argentine black and white tegu</name>
    <name type="synonym">Tupinambis merianae</name>
    <dbReference type="NCBI Taxonomy" id="96440"/>
    <lineage>
        <taxon>Eukaryota</taxon>
        <taxon>Metazoa</taxon>
        <taxon>Chordata</taxon>
        <taxon>Craniata</taxon>
        <taxon>Vertebrata</taxon>
        <taxon>Euteleostomi</taxon>
        <taxon>Lepidosauria</taxon>
        <taxon>Squamata</taxon>
        <taxon>Bifurcata</taxon>
        <taxon>Unidentata</taxon>
        <taxon>Episquamata</taxon>
        <taxon>Laterata</taxon>
        <taxon>Teiioidea</taxon>
        <taxon>Teiidae</taxon>
        <taxon>Salvator</taxon>
    </lineage>
</organism>
<dbReference type="SUPFAM" id="SSF53300">
    <property type="entry name" value="vWA-like"/>
    <property type="match status" value="1"/>
</dbReference>
<dbReference type="GO" id="GO:0006508">
    <property type="term" value="P:proteolysis"/>
    <property type="evidence" value="ECO:0007669"/>
    <property type="project" value="UniProtKB-KW"/>
</dbReference>
<dbReference type="InterPro" id="IPR013783">
    <property type="entry name" value="Ig-like_fold"/>
</dbReference>
<evidence type="ECO:0000256" key="10">
    <source>
        <dbReference type="ARBA" id="ARBA00023214"/>
    </source>
</evidence>
<dbReference type="CDD" id="cd00198">
    <property type="entry name" value="vWFA"/>
    <property type="match status" value="1"/>
</dbReference>
<dbReference type="Gene3D" id="2.60.40.10">
    <property type="entry name" value="Immunoglobulins"/>
    <property type="match status" value="1"/>
</dbReference>
<dbReference type="Gene3D" id="3.40.50.410">
    <property type="entry name" value="von Willebrand factor, type A domain"/>
    <property type="match status" value="1"/>
</dbReference>
<dbReference type="GeneTree" id="ENSGT00940000154682"/>
<keyword evidence="7" id="KW-0862">Zinc</keyword>
<feature type="signal peptide" evidence="11">
    <location>
        <begin position="1"/>
        <end position="21"/>
    </location>
</feature>
<dbReference type="PANTHER" id="PTHR10579">
    <property type="entry name" value="CALCIUM-ACTIVATED CHLORIDE CHANNEL REGULATOR"/>
    <property type="match status" value="1"/>
</dbReference>
<evidence type="ECO:0000256" key="1">
    <source>
        <dbReference type="ARBA" id="ARBA00006398"/>
    </source>
</evidence>
<dbReference type="Proteomes" id="UP000694421">
    <property type="component" value="Unplaced"/>
</dbReference>